<gene>
    <name evidence="2" type="ORF">EOE66_20290</name>
</gene>
<comment type="caution">
    <text evidence="2">The sequence shown here is derived from an EMBL/GenBank/DDBJ whole genome shotgun (WGS) entry which is preliminary data.</text>
</comment>
<keyword evidence="1" id="KW-0472">Membrane</keyword>
<proteinExistence type="predicted"/>
<protein>
    <submittedName>
        <fullName evidence="2">Uncharacterized protein</fullName>
    </submittedName>
</protein>
<dbReference type="OrthoDB" id="5297929at2"/>
<evidence type="ECO:0000256" key="1">
    <source>
        <dbReference type="SAM" id="Phobius"/>
    </source>
</evidence>
<name>A0A437R987_9BURK</name>
<keyword evidence="3" id="KW-1185">Reference proteome</keyword>
<feature type="transmembrane region" description="Helical" evidence="1">
    <location>
        <begin position="102"/>
        <end position="120"/>
    </location>
</feature>
<feature type="transmembrane region" description="Helical" evidence="1">
    <location>
        <begin position="132"/>
        <end position="154"/>
    </location>
</feature>
<organism evidence="2 3">
    <name type="scientific">Rubrivivax rivuli</name>
    <dbReference type="NCBI Taxonomy" id="1862385"/>
    <lineage>
        <taxon>Bacteria</taxon>
        <taxon>Pseudomonadati</taxon>
        <taxon>Pseudomonadota</taxon>
        <taxon>Betaproteobacteria</taxon>
        <taxon>Burkholderiales</taxon>
        <taxon>Sphaerotilaceae</taxon>
        <taxon>Rubrivivax</taxon>
    </lineage>
</organism>
<dbReference type="RefSeq" id="WP_128230577.1">
    <property type="nucleotide sequence ID" value="NZ_SACR01000007.1"/>
</dbReference>
<dbReference type="Proteomes" id="UP000285575">
    <property type="component" value="Unassembled WGS sequence"/>
</dbReference>
<evidence type="ECO:0000313" key="2">
    <source>
        <dbReference type="EMBL" id="RVU43292.1"/>
    </source>
</evidence>
<reference evidence="2 3" key="1">
    <citation type="submission" date="2019-01" db="EMBL/GenBank/DDBJ databases">
        <authorList>
            <person name="Chen W.-M."/>
        </authorList>
    </citation>
    <scope>NUCLEOTIDE SEQUENCE [LARGE SCALE GENOMIC DNA]</scope>
    <source>
        <strain evidence="2 3">KYPY4</strain>
    </source>
</reference>
<feature type="transmembrane region" description="Helical" evidence="1">
    <location>
        <begin position="166"/>
        <end position="191"/>
    </location>
</feature>
<dbReference type="EMBL" id="SACR01000007">
    <property type="protein sequence ID" value="RVU43292.1"/>
    <property type="molecule type" value="Genomic_DNA"/>
</dbReference>
<evidence type="ECO:0000313" key="3">
    <source>
        <dbReference type="Proteomes" id="UP000285575"/>
    </source>
</evidence>
<feature type="transmembrane region" description="Helical" evidence="1">
    <location>
        <begin position="66"/>
        <end position="90"/>
    </location>
</feature>
<keyword evidence="1" id="KW-1133">Transmembrane helix</keyword>
<dbReference type="AlphaFoldDB" id="A0A437R987"/>
<sequence length="208" mass="22192">MGLLPWVHLGLALLAVVLALALRPWRALPAAPPWPALAWWVLLPVLWSVDLLSAQPVMQPLAGTCLLLLMLGWPMAVLMLLPVAGAVMGLADASAADALQRLVWLGLVPMTLALALGAALRRWLPKHLFIYILGRGFLATALAVGAAGALSAWVQGVPPTLAVEDVVLARVLAAFGDAFITGMLVAVFVAFRPQWLATYTDRLYLPKT</sequence>
<accession>A0A437R987</accession>
<keyword evidence="1" id="KW-0812">Transmembrane</keyword>
<feature type="transmembrane region" description="Helical" evidence="1">
    <location>
        <begin position="37"/>
        <end position="54"/>
    </location>
</feature>